<dbReference type="GO" id="GO:0032787">
    <property type="term" value="P:monocarboxylic acid metabolic process"/>
    <property type="evidence" value="ECO:0007669"/>
    <property type="project" value="UniProtKB-ARBA"/>
</dbReference>
<dbReference type="FunFam" id="3.40.50.720:FF:000084">
    <property type="entry name" value="Short-chain dehydrogenase reductase"/>
    <property type="match status" value="1"/>
</dbReference>
<dbReference type="Gene3D" id="3.40.50.720">
    <property type="entry name" value="NAD(P)-binding Rossmann-like Domain"/>
    <property type="match status" value="1"/>
</dbReference>
<dbReference type="AlphaFoldDB" id="A0A382A7K1"/>
<evidence type="ECO:0000256" key="1">
    <source>
        <dbReference type="ARBA" id="ARBA00006484"/>
    </source>
</evidence>
<dbReference type="PROSITE" id="PS00061">
    <property type="entry name" value="ADH_SHORT"/>
    <property type="match status" value="1"/>
</dbReference>
<protein>
    <submittedName>
        <fullName evidence="2">Uncharacterized protein</fullName>
    </submittedName>
</protein>
<comment type="similarity">
    <text evidence="1">Belongs to the short-chain dehydrogenases/reductases (SDR) family.</text>
</comment>
<name>A0A382A7K1_9ZZZZ</name>
<dbReference type="PANTHER" id="PTHR42879">
    <property type="entry name" value="3-OXOACYL-(ACYL-CARRIER-PROTEIN) REDUCTASE"/>
    <property type="match status" value="1"/>
</dbReference>
<reference evidence="2" key="1">
    <citation type="submission" date="2018-05" db="EMBL/GenBank/DDBJ databases">
        <authorList>
            <person name="Lanie J.A."/>
            <person name="Ng W.-L."/>
            <person name="Kazmierczak K.M."/>
            <person name="Andrzejewski T.M."/>
            <person name="Davidsen T.M."/>
            <person name="Wayne K.J."/>
            <person name="Tettelin H."/>
            <person name="Glass J.I."/>
            <person name="Rusch D."/>
            <person name="Podicherti R."/>
            <person name="Tsui H.-C.T."/>
            <person name="Winkler M.E."/>
        </authorList>
    </citation>
    <scope>NUCLEOTIDE SEQUENCE</scope>
</reference>
<dbReference type="NCBIfam" id="NF005559">
    <property type="entry name" value="PRK07231.1"/>
    <property type="match status" value="1"/>
</dbReference>
<dbReference type="InterPro" id="IPR020904">
    <property type="entry name" value="Sc_DH/Rdtase_CS"/>
</dbReference>
<dbReference type="PRINTS" id="PR00081">
    <property type="entry name" value="GDHRDH"/>
</dbReference>
<dbReference type="InterPro" id="IPR050259">
    <property type="entry name" value="SDR"/>
</dbReference>
<dbReference type="InterPro" id="IPR002347">
    <property type="entry name" value="SDR_fam"/>
</dbReference>
<proteinExistence type="inferred from homology"/>
<organism evidence="2">
    <name type="scientific">marine metagenome</name>
    <dbReference type="NCBI Taxonomy" id="408172"/>
    <lineage>
        <taxon>unclassified sequences</taxon>
        <taxon>metagenomes</taxon>
        <taxon>ecological metagenomes</taxon>
    </lineage>
</organism>
<sequence>MDMGLKGKTAVITASSLGLGKAMAQGLAQEGANVTICARRNNPLETAKNEIEKVGGQVLSIKADMNSKDDIEKVISETASRFGKLDILINNAGDAEVGRKIEDEDEVWQATYNINVWSCVRAIRAAVPHMRKNGGGNIINVASVSGHSGLAGMADYNSAKAAMLSLTKTFAADLAPDNIRVNAVNPALIHTPLWERLAKENFVGSVGDSVDEVFENLSKQMLLIPRYGKPEEVADVTTFLASERASFVTGACWNVDGGFTKFII</sequence>
<dbReference type="InterPro" id="IPR036291">
    <property type="entry name" value="NAD(P)-bd_dom_sf"/>
</dbReference>
<dbReference type="SUPFAM" id="SSF51735">
    <property type="entry name" value="NAD(P)-binding Rossmann-fold domains"/>
    <property type="match status" value="1"/>
</dbReference>
<dbReference type="CDD" id="cd05233">
    <property type="entry name" value="SDR_c"/>
    <property type="match status" value="1"/>
</dbReference>
<accession>A0A382A7K1</accession>
<dbReference type="Pfam" id="PF13561">
    <property type="entry name" value="adh_short_C2"/>
    <property type="match status" value="1"/>
</dbReference>
<gene>
    <name evidence="2" type="ORF">METZ01_LOCUS149936</name>
</gene>
<dbReference type="PRINTS" id="PR00080">
    <property type="entry name" value="SDRFAMILY"/>
</dbReference>
<evidence type="ECO:0000313" key="2">
    <source>
        <dbReference type="EMBL" id="SVA97082.1"/>
    </source>
</evidence>
<dbReference type="EMBL" id="UINC01024097">
    <property type="protein sequence ID" value="SVA97082.1"/>
    <property type="molecule type" value="Genomic_DNA"/>
</dbReference>